<sequence>MTQWDNVDQRINTIRRYLEQEQLFIKNIQSQYDEKPSPKLEKELTESAKRAKALEQELNALSSNRSQFLQLSGESSPTSDQVFDPAPDFQRPSSAKRPKPDITGVYDNVQEALAQPVTPAAQHLEEPLIEESPKSPEYFTFQHPERSESFAGASSSGRPGLRRKPGIRPGSNRSKSLPGANKHRVDIYKALIESGEGKHNNENGELKENEDMNESEVTAVNMPYSQHQQQIISIEDDDFPSEDEKCEDHGPFNDLNLLNNKPAHMAVFLHYLISNSDPTSVLFWLVTDGYEDGSAKEMRKWIYEIFSTFLADGAPLKVDDESTSESIKKIESALTNAKCSEETLRGLLKPLRAAAAMEISALLSDFRAKRALGLGSLYGDHQLQDDNMDRNKEITVVEQTLVHHLNNLLAEVENMSNNFKPSAEQDINQIFRSEALSWSIATFMKNVGITKGTNLSTNILEKCKTFIHKESTAPSFLRSTRKDKKKQLMKGHSFHATVYSSTTYCNLCRQLLWGIGHQGYQCQACEYNIHKLRCIDAIDEVCTGKKKERITTRPDLGRRGSSNTPKPSDQNGDVIPSPDLREDEVKKRISLEGMPTLLSSRSMDYDVDR</sequence>
<keyword evidence="5" id="KW-1185">Reference proteome</keyword>
<dbReference type="OrthoDB" id="2272012at2759"/>
<keyword evidence="2" id="KW-0862">Zinc</keyword>
<dbReference type="InterPro" id="IPR002219">
    <property type="entry name" value="PKC_DAG/PE"/>
</dbReference>
<dbReference type="Pfam" id="PF00130">
    <property type="entry name" value="C1_1"/>
    <property type="match status" value="1"/>
</dbReference>
<dbReference type="GO" id="GO:0001664">
    <property type="term" value="F:G protein-coupled receptor binding"/>
    <property type="evidence" value="ECO:0007669"/>
    <property type="project" value="TreeGrafter"/>
</dbReference>
<protein>
    <submittedName>
        <fullName evidence="4">Rho guanine nucleotide exchange factor 11-like isoform X1</fullName>
    </submittedName>
</protein>
<dbReference type="PROSITE" id="PS50081">
    <property type="entry name" value="ZF_DAG_PE_2"/>
    <property type="match status" value="1"/>
</dbReference>
<dbReference type="InterPro" id="IPR015212">
    <property type="entry name" value="RGS-like_dom"/>
</dbReference>
<feature type="compositionally biased region" description="Basic and acidic residues" evidence="3">
    <location>
        <begin position="579"/>
        <end position="590"/>
    </location>
</feature>
<feature type="compositionally biased region" description="Polar residues" evidence="3">
    <location>
        <begin position="560"/>
        <end position="571"/>
    </location>
</feature>
<dbReference type="Pfam" id="PF09128">
    <property type="entry name" value="RGS-like"/>
    <property type="match status" value="1"/>
</dbReference>
<evidence type="ECO:0000256" key="3">
    <source>
        <dbReference type="SAM" id="MobiDB-lite"/>
    </source>
</evidence>
<dbReference type="PANTHER" id="PTHR45872">
    <property type="entry name" value="RHO GUANINE NUCLEOTIDE EXCHANGE FACTOR 2, ISOFORM D"/>
    <property type="match status" value="1"/>
</dbReference>
<comment type="caution">
    <text evidence="4">The sequence shown here is derived from an EMBL/GenBank/DDBJ whole genome shotgun (WGS) entry which is preliminary data.</text>
</comment>
<dbReference type="InterPro" id="IPR036305">
    <property type="entry name" value="RGS_sf"/>
</dbReference>
<dbReference type="Gene3D" id="3.30.60.20">
    <property type="match status" value="1"/>
</dbReference>
<evidence type="ECO:0000256" key="2">
    <source>
        <dbReference type="ARBA" id="ARBA00022833"/>
    </source>
</evidence>
<proteinExistence type="predicted"/>
<evidence type="ECO:0000313" key="5">
    <source>
        <dbReference type="Proteomes" id="UP001152795"/>
    </source>
</evidence>
<dbReference type="AlphaFoldDB" id="A0A7D9H7E0"/>
<dbReference type="GO" id="GO:0046872">
    <property type="term" value="F:metal ion binding"/>
    <property type="evidence" value="ECO:0007669"/>
    <property type="project" value="UniProtKB-KW"/>
</dbReference>
<dbReference type="GO" id="GO:0005085">
    <property type="term" value="F:guanyl-nucleotide exchange factor activity"/>
    <property type="evidence" value="ECO:0007669"/>
    <property type="project" value="InterPro"/>
</dbReference>
<name>A0A7D9H7E0_PARCT</name>
<feature type="region of interest" description="Disordered" evidence="3">
    <location>
        <begin position="65"/>
        <end position="102"/>
    </location>
</feature>
<feature type="region of interest" description="Disordered" evidence="3">
    <location>
        <begin position="146"/>
        <end position="180"/>
    </location>
</feature>
<organism evidence="4 5">
    <name type="scientific">Paramuricea clavata</name>
    <name type="common">Red gorgonian</name>
    <name type="synonym">Violescent sea-whip</name>
    <dbReference type="NCBI Taxonomy" id="317549"/>
    <lineage>
        <taxon>Eukaryota</taxon>
        <taxon>Metazoa</taxon>
        <taxon>Cnidaria</taxon>
        <taxon>Anthozoa</taxon>
        <taxon>Octocorallia</taxon>
        <taxon>Malacalcyonacea</taxon>
        <taxon>Plexauridae</taxon>
        <taxon>Paramuricea</taxon>
    </lineage>
</organism>
<dbReference type="PANTHER" id="PTHR45872:SF2">
    <property type="entry name" value="RHO GUANINE NUCLEOTIDE EXCHANGE FACTOR 2, ISOFORM D"/>
    <property type="match status" value="1"/>
</dbReference>
<evidence type="ECO:0000313" key="4">
    <source>
        <dbReference type="EMBL" id="CAB3977341.1"/>
    </source>
</evidence>
<dbReference type="SUPFAM" id="SSF57889">
    <property type="entry name" value="Cysteine-rich domain"/>
    <property type="match status" value="1"/>
</dbReference>
<gene>
    <name evidence="4" type="ORF">PACLA_8A038098</name>
</gene>
<feature type="region of interest" description="Disordered" evidence="3">
    <location>
        <begin position="553"/>
        <end position="592"/>
    </location>
</feature>
<dbReference type="Gene3D" id="1.10.167.10">
    <property type="entry name" value="Regulator of G-protein Signalling 4, domain 2"/>
    <property type="match status" value="1"/>
</dbReference>
<dbReference type="EMBL" id="CACRXK020000043">
    <property type="protein sequence ID" value="CAB3977341.1"/>
    <property type="molecule type" value="Genomic_DNA"/>
</dbReference>
<dbReference type="GO" id="GO:0007186">
    <property type="term" value="P:G protein-coupled receptor signaling pathway"/>
    <property type="evidence" value="ECO:0007669"/>
    <property type="project" value="TreeGrafter"/>
</dbReference>
<feature type="compositionally biased region" description="Polar residues" evidence="3">
    <location>
        <begin position="65"/>
        <end position="81"/>
    </location>
</feature>
<dbReference type="SUPFAM" id="SSF48097">
    <property type="entry name" value="Regulator of G-protein signaling, RGS"/>
    <property type="match status" value="1"/>
</dbReference>
<reference evidence="4" key="1">
    <citation type="submission" date="2020-04" db="EMBL/GenBank/DDBJ databases">
        <authorList>
            <person name="Alioto T."/>
            <person name="Alioto T."/>
            <person name="Gomez Garrido J."/>
        </authorList>
    </citation>
    <scope>NUCLEOTIDE SEQUENCE</scope>
    <source>
        <strain evidence="4">A484AB</strain>
    </source>
</reference>
<accession>A0A7D9H7E0</accession>
<dbReference type="InterPro" id="IPR046349">
    <property type="entry name" value="C1-like_sf"/>
</dbReference>
<dbReference type="SMART" id="SM00109">
    <property type="entry name" value="C1"/>
    <property type="match status" value="1"/>
</dbReference>
<dbReference type="InterPro" id="IPR044926">
    <property type="entry name" value="RGS_subdomain_2"/>
</dbReference>
<keyword evidence="1" id="KW-0479">Metal-binding</keyword>
<evidence type="ECO:0000256" key="1">
    <source>
        <dbReference type="ARBA" id="ARBA00022723"/>
    </source>
</evidence>
<dbReference type="GO" id="GO:0005737">
    <property type="term" value="C:cytoplasm"/>
    <property type="evidence" value="ECO:0007669"/>
    <property type="project" value="InterPro"/>
</dbReference>
<dbReference type="Proteomes" id="UP001152795">
    <property type="component" value="Unassembled WGS sequence"/>
</dbReference>